<dbReference type="RefSeq" id="XP_021878390.1">
    <property type="nucleotide sequence ID" value="XM_022030429.1"/>
</dbReference>
<sequence length="784" mass="85863">MAKSKSKKRNQASTHAFPERPRDIPRRNASVKTSSALTSLENNSSFDSKHHYSDSSTPTQHAPLPLPSPSLLSCSTSGSAAFSMPSPVFPPHTMPQMRPRIGESLFVSQRPLTQNGDLQDIIHPSPSPQIRISSQPVMLHPSPTPSKMSVSIDIPPLATLLRKKEPKEQSSSMATEQPASSVAPKPADKKKALSYVMPSNPSSLYPLIPKGGKVLHWQIAPEGSASPWTLSSPQASPLSVSPSLQALPSSYSSPQSQEPQESQESRSPSMPLSTSQPTIEDLKEMAESTDTTKMSRKARKQLYASLAAADLSRPTPKDNYNKYLSIQFAITMVGDIPILKDNKVANRAAGEAIFRAIVHVLSRDFAFMTANIFFTEYKRLFGRGKGSDIEPNPLDHYSFADILEIRVLKTVRYYRLKWSYFEQIAETHGLSCPRSEKEVFISDLGSLIPISPLSPMIVLAVTDKNYARLVSTSALFGELTPSILDPGVPLQDFQSYLPVWYPHLYLSEKLSELMATTTPVDQSMINLNAISQANITRQSFLTLINIAAGTGMNAKKARKMLGRHGARVLGPTEATRLESRTRTMMVSPVVSTMCNDSLGTSRPPPAIAISAATSIPSSPDGTWTFTTEMDVDRPSVPHIEAVSANTQSKQLQRLLVNAAQESTTLIQGSPLAKGMLTDEKEEAKMSEVCAQTNELTLRPLQVSPASAATDPDGPGYLLPSADFSLPRPILPQLPGRPAPYEQKRPWEPPKVPRETILATQKEALDKIIDYIWTLSIQPEERSRA</sequence>
<dbReference type="OrthoDB" id="2449211at2759"/>
<feature type="compositionally biased region" description="Basic and acidic residues" evidence="1">
    <location>
        <begin position="17"/>
        <end position="26"/>
    </location>
</feature>
<feature type="region of interest" description="Disordered" evidence="1">
    <location>
        <begin position="1"/>
        <end position="97"/>
    </location>
</feature>
<comment type="caution">
    <text evidence="2">The sequence shown here is derived from an EMBL/GenBank/DDBJ whole genome shotgun (WGS) entry which is preliminary data.</text>
</comment>
<feature type="compositionally biased region" description="Polar residues" evidence="1">
    <location>
        <begin position="169"/>
        <end position="180"/>
    </location>
</feature>
<protein>
    <submittedName>
        <fullName evidence="2">Uncharacterized protein</fullName>
    </submittedName>
</protein>
<dbReference type="InParanoid" id="A0A1Y2GID2"/>
<feature type="compositionally biased region" description="Basic and acidic residues" evidence="1">
    <location>
        <begin position="741"/>
        <end position="753"/>
    </location>
</feature>
<feature type="compositionally biased region" description="Polar residues" evidence="1">
    <location>
        <begin position="226"/>
        <end position="240"/>
    </location>
</feature>
<evidence type="ECO:0000313" key="3">
    <source>
        <dbReference type="Proteomes" id="UP000193648"/>
    </source>
</evidence>
<reference evidence="2 3" key="1">
    <citation type="submission" date="2016-07" db="EMBL/GenBank/DDBJ databases">
        <title>Pervasive Adenine N6-methylation of Active Genes in Fungi.</title>
        <authorList>
            <consortium name="DOE Joint Genome Institute"/>
            <person name="Mondo S.J."/>
            <person name="Dannebaum R.O."/>
            <person name="Kuo R.C."/>
            <person name="Labutti K."/>
            <person name="Haridas S."/>
            <person name="Kuo A."/>
            <person name="Salamov A."/>
            <person name="Ahrendt S.R."/>
            <person name="Lipzen A."/>
            <person name="Sullivan W."/>
            <person name="Andreopoulos W.B."/>
            <person name="Clum A."/>
            <person name="Lindquist E."/>
            <person name="Daum C."/>
            <person name="Ramamoorthy G.K."/>
            <person name="Gryganskyi A."/>
            <person name="Culley D."/>
            <person name="Magnuson J.K."/>
            <person name="James T.Y."/>
            <person name="O'Malley M.A."/>
            <person name="Stajich J.E."/>
            <person name="Spatafora J.W."/>
            <person name="Visel A."/>
            <person name="Grigoriev I.V."/>
        </authorList>
    </citation>
    <scope>NUCLEOTIDE SEQUENCE [LARGE SCALE GENOMIC DNA]</scope>
    <source>
        <strain evidence="2 3">NRRL 3116</strain>
    </source>
</reference>
<dbReference type="AlphaFoldDB" id="A0A1Y2GID2"/>
<feature type="compositionally biased region" description="Basic residues" evidence="1">
    <location>
        <begin position="1"/>
        <end position="10"/>
    </location>
</feature>
<dbReference type="Proteomes" id="UP000193648">
    <property type="component" value="Unassembled WGS sequence"/>
</dbReference>
<organism evidence="2 3">
    <name type="scientific">Lobosporangium transversale</name>
    <dbReference type="NCBI Taxonomy" id="64571"/>
    <lineage>
        <taxon>Eukaryota</taxon>
        <taxon>Fungi</taxon>
        <taxon>Fungi incertae sedis</taxon>
        <taxon>Mucoromycota</taxon>
        <taxon>Mortierellomycotina</taxon>
        <taxon>Mortierellomycetes</taxon>
        <taxon>Mortierellales</taxon>
        <taxon>Mortierellaceae</taxon>
        <taxon>Lobosporangium</taxon>
    </lineage>
</organism>
<feature type="region of interest" description="Disordered" evidence="1">
    <location>
        <begin position="734"/>
        <end position="753"/>
    </location>
</feature>
<accession>A0A1Y2GID2</accession>
<feature type="region of interest" description="Disordered" evidence="1">
    <location>
        <begin position="161"/>
        <end position="187"/>
    </location>
</feature>
<keyword evidence="3" id="KW-1185">Reference proteome</keyword>
<gene>
    <name evidence="2" type="ORF">BCR41DRAFT_424436</name>
</gene>
<evidence type="ECO:0000256" key="1">
    <source>
        <dbReference type="SAM" id="MobiDB-lite"/>
    </source>
</evidence>
<evidence type="ECO:0000313" key="2">
    <source>
        <dbReference type="EMBL" id="ORZ08462.1"/>
    </source>
</evidence>
<feature type="compositionally biased region" description="Polar residues" evidence="1">
    <location>
        <begin position="30"/>
        <end position="46"/>
    </location>
</feature>
<name>A0A1Y2GID2_9FUNG</name>
<dbReference type="GeneID" id="33572271"/>
<feature type="region of interest" description="Disordered" evidence="1">
    <location>
        <begin position="226"/>
        <end position="279"/>
    </location>
</feature>
<dbReference type="EMBL" id="MCFF01000037">
    <property type="protein sequence ID" value="ORZ08462.1"/>
    <property type="molecule type" value="Genomic_DNA"/>
</dbReference>
<feature type="compositionally biased region" description="Low complexity" evidence="1">
    <location>
        <begin position="241"/>
        <end position="269"/>
    </location>
</feature>
<proteinExistence type="predicted"/>